<evidence type="ECO:0000256" key="1">
    <source>
        <dbReference type="SAM" id="Phobius"/>
    </source>
</evidence>
<evidence type="ECO:0000313" key="2">
    <source>
        <dbReference type="EMBL" id="HHI65513.1"/>
    </source>
</evidence>
<feature type="transmembrane region" description="Helical" evidence="1">
    <location>
        <begin position="128"/>
        <end position="147"/>
    </location>
</feature>
<sequence>MRCDECRKLIELEELGMITSKQLSELETHIANCPECLYLRQRSQRLTNSLKNLPILSPPENLFSLILYRIEKEEFIKNCITFFVFMFFALLIGSVFLNNINYSIFSVEIEESVFYIFSLVWEIFCNNIFLIYLLIGSILLFIVFSVYKKRKELLS</sequence>
<protein>
    <submittedName>
        <fullName evidence="2">Zf-HC2 domain-containing protein</fullName>
    </submittedName>
</protein>
<gene>
    <name evidence="2" type="ORF">ENL70_03065</name>
</gene>
<comment type="caution">
    <text evidence="2">The sequence shown here is derived from an EMBL/GenBank/DDBJ whole genome shotgun (WGS) entry which is preliminary data.</text>
</comment>
<accession>A0A7C5PM50</accession>
<proteinExistence type="predicted"/>
<name>A0A7C5PM50_9BACT</name>
<feature type="transmembrane region" description="Helical" evidence="1">
    <location>
        <begin position="75"/>
        <end position="97"/>
    </location>
</feature>
<organism evidence="2">
    <name type="scientific">Thermodesulfobium narugense</name>
    <dbReference type="NCBI Taxonomy" id="184064"/>
    <lineage>
        <taxon>Bacteria</taxon>
        <taxon>Pseudomonadati</taxon>
        <taxon>Thermodesulfobiota</taxon>
        <taxon>Thermodesulfobiia</taxon>
        <taxon>Thermodesulfobiales</taxon>
        <taxon>Thermodesulfobiaceae</taxon>
        <taxon>Thermodesulfobium</taxon>
    </lineage>
</organism>
<dbReference type="AlphaFoldDB" id="A0A7C5PM50"/>
<reference evidence="2" key="1">
    <citation type="journal article" date="2020" name="mSystems">
        <title>Genome- and Community-Level Interaction Insights into Carbon Utilization and Element Cycling Functions of Hydrothermarchaeota in Hydrothermal Sediment.</title>
        <authorList>
            <person name="Zhou Z."/>
            <person name="Liu Y."/>
            <person name="Xu W."/>
            <person name="Pan J."/>
            <person name="Luo Z.H."/>
            <person name="Li M."/>
        </authorList>
    </citation>
    <scope>NUCLEOTIDE SEQUENCE [LARGE SCALE GENOMIC DNA]</scope>
    <source>
        <strain evidence="2">SpSt-1019</strain>
    </source>
</reference>
<keyword evidence="1" id="KW-1133">Transmembrane helix</keyword>
<keyword evidence="1" id="KW-0472">Membrane</keyword>
<keyword evidence="1" id="KW-0812">Transmembrane</keyword>
<dbReference type="EMBL" id="DRUY01000104">
    <property type="protein sequence ID" value="HHI65513.1"/>
    <property type="molecule type" value="Genomic_DNA"/>
</dbReference>